<keyword evidence="1" id="KW-1133">Transmembrane helix</keyword>
<dbReference type="EMBL" id="JACVXD010000002">
    <property type="protein sequence ID" value="MBD0823311.1"/>
    <property type="molecule type" value="Genomic_DNA"/>
</dbReference>
<evidence type="ECO:0000313" key="3">
    <source>
        <dbReference type="Proteomes" id="UP000621516"/>
    </source>
</evidence>
<proteinExistence type="predicted"/>
<keyword evidence="1" id="KW-0472">Membrane</keyword>
<protein>
    <submittedName>
        <fullName evidence="2">Uncharacterized protein</fullName>
    </submittedName>
</protein>
<dbReference type="AlphaFoldDB" id="A0A8J6Q856"/>
<evidence type="ECO:0000256" key="1">
    <source>
        <dbReference type="SAM" id="Phobius"/>
    </source>
</evidence>
<gene>
    <name evidence="2" type="ORF">ICJ85_04695</name>
</gene>
<name>A0A8J6Q856_9FLAO</name>
<keyword evidence="3" id="KW-1185">Reference proteome</keyword>
<reference evidence="2 3" key="1">
    <citation type="journal article" date="2018" name="J. Microbiol.">
        <title>Aestuariibaculum marinum sp. nov., a marine bacterium isolated from seawater in South Korea.</title>
        <authorList>
            <person name="Choi J."/>
            <person name="Lee D."/>
            <person name="Jang J.H."/>
            <person name="Cha S."/>
            <person name="Seo T."/>
        </authorList>
    </citation>
    <scope>NUCLEOTIDE SEQUENCE [LARGE SCALE GENOMIC DNA]</scope>
    <source>
        <strain evidence="2 3">IP7</strain>
    </source>
</reference>
<accession>A0A8J6Q856</accession>
<sequence length="71" mass="8329">MNTFLTVLITLLAFVLITFLYWKLTNGYVKKLYGKPLWKQWGSKMYYWTTAIAVSTALTVLLIYVVKNVKF</sequence>
<keyword evidence="1" id="KW-0812">Transmembrane</keyword>
<evidence type="ECO:0000313" key="2">
    <source>
        <dbReference type="EMBL" id="MBD0823311.1"/>
    </source>
</evidence>
<feature type="transmembrane region" description="Helical" evidence="1">
    <location>
        <begin position="6"/>
        <end position="24"/>
    </location>
</feature>
<dbReference type="Proteomes" id="UP000621516">
    <property type="component" value="Unassembled WGS sequence"/>
</dbReference>
<comment type="caution">
    <text evidence="2">The sequence shown here is derived from an EMBL/GenBank/DDBJ whole genome shotgun (WGS) entry which is preliminary data.</text>
</comment>
<feature type="transmembrane region" description="Helical" evidence="1">
    <location>
        <begin position="45"/>
        <end position="66"/>
    </location>
</feature>
<organism evidence="2 3">
    <name type="scientific">Aestuariibaculum marinum</name>
    <dbReference type="NCBI Taxonomy" id="2683592"/>
    <lineage>
        <taxon>Bacteria</taxon>
        <taxon>Pseudomonadati</taxon>
        <taxon>Bacteroidota</taxon>
        <taxon>Flavobacteriia</taxon>
        <taxon>Flavobacteriales</taxon>
        <taxon>Flavobacteriaceae</taxon>
    </lineage>
</organism>
<dbReference type="RefSeq" id="WP_188222623.1">
    <property type="nucleotide sequence ID" value="NZ_JACVXD010000002.1"/>
</dbReference>